<gene>
    <name evidence="1" type="primary">orf556</name>
</gene>
<protein>
    <submittedName>
        <fullName evidence="1">Uncharacterized protein</fullName>
    </submittedName>
</protein>
<organism evidence="1">
    <name type="scientific">Oxytricha trifallax</name>
    <dbReference type="NCBI Taxonomy" id="1172189"/>
    <lineage>
        <taxon>Eukaryota</taxon>
        <taxon>Sar</taxon>
        <taxon>Alveolata</taxon>
        <taxon>Ciliophora</taxon>
        <taxon>Intramacronucleata</taxon>
        <taxon>Spirotrichea</taxon>
        <taxon>Stichotrichia</taxon>
        <taxon>Sporadotrichida</taxon>
        <taxon>Oxytrichidae</taxon>
        <taxon>Oxytrichinae</taxon>
        <taxon>Oxytricha</taxon>
    </lineage>
</organism>
<sequence length="120" mass="15157">MTFFNNLKLFFFKKNKKLTLRFKNQRYVNLFCKLNTNVSFKNNKNQSFKNNFFSFYRVSTLSKKGKRLYYLNFKLRKRRKKMIFPRLIRKKRFTLKKLFKLNFFFRCNFIKNFTFFLKII</sequence>
<evidence type="ECO:0000313" key="1">
    <source>
        <dbReference type="EMBL" id="AEV66670.1"/>
    </source>
</evidence>
<keyword evidence="1" id="KW-0496">Mitochondrion</keyword>
<geneLocation type="mitochondrion" evidence="1"/>
<reference evidence="1" key="1">
    <citation type="journal article" date="2012" name="Genome Biol. Evol.">
        <title>The Oxytricha trifallax Mitochondrial Genome.</title>
        <authorList>
            <person name="Swart E.C."/>
            <person name="Nowacki M."/>
            <person name="Shum J."/>
            <person name="Stiles H."/>
            <person name="Higgins B.P."/>
            <person name="Doak T.G."/>
            <person name="Schotanus K."/>
            <person name="Magrini V.J."/>
            <person name="Minx P."/>
            <person name="Mardis E.R."/>
            <person name="Landweber L.F."/>
        </authorList>
    </citation>
    <scope>NUCLEOTIDE SEQUENCE</scope>
</reference>
<accession>G9HRF8</accession>
<dbReference type="AlphaFoldDB" id="G9HRF8"/>
<proteinExistence type="predicted"/>
<name>G9HRF8_9SPIT</name>
<dbReference type="EMBL" id="JN383843">
    <property type="protein sequence ID" value="AEV66670.1"/>
    <property type="molecule type" value="Genomic_DNA"/>
</dbReference>